<dbReference type="RefSeq" id="XP_025411467.1">
    <property type="nucleotide sequence ID" value="XM_025555682.1"/>
</dbReference>
<evidence type="ECO:0000256" key="4">
    <source>
        <dbReference type="ARBA" id="ARBA00023242"/>
    </source>
</evidence>
<keyword evidence="7" id="KW-1185">Reference proteome</keyword>
<dbReference type="GO" id="GO:0031390">
    <property type="term" value="C:Ctf18 RFC-like complex"/>
    <property type="evidence" value="ECO:0007669"/>
    <property type="project" value="InterPro"/>
</dbReference>
<evidence type="ECO:0000256" key="3">
    <source>
        <dbReference type="ARBA" id="ARBA00023125"/>
    </source>
</evidence>
<sequence length="121" mass="13733">MSCQHFQISEKTMILVKLINNGCSSPPEWAAIEVQGELESRHHSQLECQYIGDLFATIKDNAPILIIGHHILYGKMLTFEKPLAVMRKKGETEEYIVEAIVTKKLLFKDRPKPIIANAKKS</sequence>
<dbReference type="InterPro" id="IPR018607">
    <property type="entry name" value="Ctf8"/>
</dbReference>
<organism evidence="7 10">
    <name type="scientific">Sipha flava</name>
    <name type="common">yellow sugarcane aphid</name>
    <dbReference type="NCBI Taxonomy" id="143950"/>
    <lineage>
        <taxon>Eukaryota</taxon>
        <taxon>Metazoa</taxon>
        <taxon>Ecdysozoa</taxon>
        <taxon>Arthropoda</taxon>
        <taxon>Hexapoda</taxon>
        <taxon>Insecta</taxon>
        <taxon>Pterygota</taxon>
        <taxon>Neoptera</taxon>
        <taxon>Paraneoptera</taxon>
        <taxon>Hemiptera</taxon>
        <taxon>Sternorrhyncha</taxon>
        <taxon>Aphidomorpha</taxon>
        <taxon>Aphidoidea</taxon>
        <taxon>Aphididae</taxon>
        <taxon>Sipha</taxon>
    </lineage>
</organism>
<accession>A0A8B8FLF8</accession>
<dbReference type="GO" id="GO:0003677">
    <property type="term" value="F:DNA binding"/>
    <property type="evidence" value="ECO:0007669"/>
    <property type="project" value="UniProtKB-KW"/>
</dbReference>
<name>A0A8B8FLF8_9HEMI</name>
<protein>
    <submittedName>
        <fullName evidence="8 9">Chromosome transmission fidelity protein 8 homolog isoform X1</fullName>
    </submittedName>
</protein>
<dbReference type="GeneID" id="112684258"/>
<dbReference type="OrthoDB" id="121932at2759"/>
<evidence type="ECO:0000313" key="7">
    <source>
        <dbReference type="Proteomes" id="UP000694846"/>
    </source>
</evidence>
<dbReference type="GO" id="GO:0007064">
    <property type="term" value="P:mitotic sister chromatid cohesion"/>
    <property type="evidence" value="ECO:0007669"/>
    <property type="project" value="InterPro"/>
</dbReference>
<dbReference type="Pfam" id="PF09696">
    <property type="entry name" value="Ctf8"/>
    <property type="match status" value="1"/>
</dbReference>
<evidence type="ECO:0000256" key="1">
    <source>
        <dbReference type="ARBA" id="ARBA00004123"/>
    </source>
</evidence>
<keyword evidence="4" id="KW-0539">Nucleus</keyword>
<reference evidence="8 9" key="1">
    <citation type="submission" date="2025-04" db="UniProtKB">
        <authorList>
            <consortium name="RefSeq"/>
        </authorList>
    </citation>
    <scope>IDENTIFICATION</scope>
    <source>
        <tissue evidence="8 9">Whole body</tissue>
    </source>
</reference>
<evidence type="ECO:0000313" key="9">
    <source>
        <dbReference type="RefSeq" id="XP_025411466.1"/>
    </source>
</evidence>
<keyword evidence="2" id="KW-0235">DNA replication</keyword>
<evidence type="ECO:0000256" key="6">
    <source>
        <dbReference type="ARBA" id="ARBA00038447"/>
    </source>
</evidence>
<dbReference type="Proteomes" id="UP000694846">
    <property type="component" value="Unplaced"/>
</dbReference>
<dbReference type="RefSeq" id="XP_025411466.1">
    <property type="nucleotide sequence ID" value="XM_025555681.1"/>
</dbReference>
<dbReference type="PANTHER" id="PTHR28605">
    <property type="entry name" value="CTF8, CHROMOSOME TRANSMISSION FIDELITY FACTOR 8 HOMOLOG (S. CEREVISIAE)"/>
    <property type="match status" value="1"/>
</dbReference>
<evidence type="ECO:0000313" key="8">
    <source>
        <dbReference type="RefSeq" id="XP_025411465.1"/>
    </source>
</evidence>
<keyword evidence="5" id="KW-0131">Cell cycle</keyword>
<keyword evidence="3" id="KW-0238">DNA-binding</keyword>
<gene>
    <name evidence="8 9 10" type="primary">LOC112684258</name>
</gene>
<dbReference type="PANTHER" id="PTHR28605:SF1">
    <property type="entry name" value="CHROMOSOME TRANSMISSION FIDELITY FACTOR 8"/>
    <property type="match status" value="1"/>
</dbReference>
<comment type="subcellular location">
    <subcellularLocation>
        <location evidence="1">Nucleus</location>
    </subcellularLocation>
</comment>
<dbReference type="RefSeq" id="XP_025411465.1">
    <property type="nucleotide sequence ID" value="XM_025555680.1"/>
</dbReference>
<dbReference type="GO" id="GO:0006260">
    <property type="term" value="P:DNA replication"/>
    <property type="evidence" value="ECO:0007669"/>
    <property type="project" value="UniProtKB-KW"/>
</dbReference>
<evidence type="ECO:0000313" key="10">
    <source>
        <dbReference type="RefSeq" id="XP_025411467.1"/>
    </source>
</evidence>
<evidence type="ECO:0000256" key="2">
    <source>
        <dbReference type="ARBA" id="ARBA00022705"/>
    </source>
</evidence>
<evidence type="ECO:0000256" key="5">
    <source>
        <dbReference type="ARBA" id="ARBA00023306"/>
    </source>
</evidence>
<proteinExistence type="inferred from homology"/>
<comment type="similarity">
    <text evidence="6">Belongs to the CTF8 family.</text>
</comment>
<dbReference type="AlphaFoldDB" id="A0A8B8FLF8"/>